<keyword evidence="1" id="KW-1015">Disulfide bond</keyword>
<evidence type="ECO:0000256" key="1">
    <source>
        <dbReference type="ARBA" id="ARBA00023157"/>
    </source>
</evidence>
<dbReference type="InterPro" id="IPR024548">
    <property type="entry name" value="Cu2_monoox_C"/>
</dbReference>
<proteinExistence type="predicted"/>
<reference evidence="3 4" key="1">
    <citation type="submission" date="2023-12" db="EMBL/GenBank/DDBJ databases">
        <title>Novel species of the genus Arcicella isolated from rivers.</title>
        <authorList>
            <person name="Lu H."/>
        </authorList>
    </citation>
    <scope>NUCLEOTIDE SEQUENCE [LARGE SCALE GENOMIC DNA]</scope>
    <source>
        <strain evidence="3 4">LMG 21963</strain>
    </source>
</reference>
<dbReference type="InterPro" id="IPR008977">
    <property type="entry name" value="PHM/PNGase_F_dom_sf"/>
</dbReference>
<sequence>MKKYIYQGIIILASGFLLITACSKKAIDDNQPVAETSSFSLIQDRIITPTCATSGCHASTSDGTYAQHGLVLEKSVAFANLVGVVPKNELSKADGHLRVKPYKSLESLFYHKLNWDVSHHGGKQYGSPMPLGGTALTVGQIEFVRRWIEAGAPKTGDVVDKTLLDDKTPSVSSSDDFKTMQTPQQEGVAGYQMQVEKFTIQPNFEREIFVRKAVGNTTDIYVNRLKFQSRTNSHHMVLYDFRDKTPSNLPTINTIRDLRNSDNTLNLATALQMSNHVFLGGGTNASQEYTFPEGTALLLPAGMTVDLNPHYFNKTTDFHFGENNVNLYTVDKSKVKNVVKTIDFNNTSFSLPAKTVTTVTKDFKFSADVKVVALTSHNHKYGQKFVIKILGGTRNGEVVYESTDWEHPAMINYTTPIALKKGEGLTSVVTYNNTSSQTISFGLTSEDEMDIIFGYYYEE</sequence>
<dbReference type="Pfam" id="PF03712">
    <property type="entry name" value="Cu2_monoox_C"/>
    <property type="match status" value="1"/>
</dbReference>
<keyword evidence="4" id="KW-1185">Reference proteome</keyword>
<name>A0ABU5QT26_9BACT</name>
<dbReference type="PROSITE" id="PS51257">
    <property type="entry name" value="PROKAR_LIPOPROTEIN"/>
    <property type="match status" value="1"/>
</dbReference>
<evidence type="ECO:0000313" key="4">
    <source>
        <dbReference type="Proteomes" id="UP001304671"/>
    </source>
</evidence>
<dbReference type="EMBL" id="JAYFUL010000039">
    <property type="protein sequence ID" value="MEA5259869.1"/>
    <property type="molecule type" value="Genomic_DNA"/>
</dbReference>
<protein>
    <recommendedName>
        <fullName evidence="2">Copper type II ascorbate-dependent monooxygenase C-terminal domain-containing protein</fullName>
    </recommendedName>
</protein>
<evidence type="ECO:0000259" key="2">
    <source>
        <dbReference type="Pfam" id="PF03712"/>
    </source>
</evidence>
<feature type="domain" description="Copper type II ascorbate-dependent monooxygenase C-terminal" evidence="2">
    <location>
        <begin position="362"/>
        <end position="458"/>
    </location>
</feature>
<dbReference type="Proteomes" id="UP001304671">
    <property type="component" value="Unassembled WGS sequence"/>
</dbReference>
<dbReference type="Gene3D" id="2.60.120.230">
    <property type="match status" value="1"/>
</dbReference>
<evidence type="ECO:0000313" key="3">
    <source>
        <dbReference type="EMBL" id="MEA5259869.1"/>
    </source>
</evidence>
<organism evidence="3 4">
    <name type="scientific">Arcicella aquatica</name>
    <dbReference type="NCBI Taxonomy" id="217141"/>
    <lineage>
        <taxon>Bacteria</taxon>
        <taxon>Pseudomonadati</taxon>
        <taxon>Bacteroidota</taxon>
        <taxon>Cytophagia</taxon>
        <taxon>Cytophagales</taxon>
        <taxon>Flectobacillaceae</taxon>
        <taxon>Arcicella</taxon>
    </lineage>
</organism>
<dbReference type="InterPro" id="IPR014784">
    <property type="entry name" value="Cu2_ascorb_mOase-like_C"/>
</dbReference>
<accession>A0ABU5QT26</accession>
<dbReference type="RefSeq" id="WP_323251869.1">
    <property type="nucleotide sequence ID" value="NZ_JAYFUL010000039.1"/>
</dbReference>
<gene>
    <name evidence="3" type="ORF">VB264_18875</name>
</gene>
<dbReference type="SUPFAM" id="SSF49742">
    <property type="entry name" value="PHM/PNGase F"/>
    <property type="match status" value="1"/>
</dbReference>
<comment type="caution">
    <text evidence="3">The sequence shown here is derived from an EMBL/GenBank/DDBJ whole genome shotgun (WGS) entry which is preliminary data.</text>
</comment>